<proteinExistence type="predicted"/>
<keyword evidence="1" id="KW-0732">Signal</keyword>
<reference evidence="2 3" key="1">
    <citation type="submission" date="2024-08" db="EMBL/GenBank/DDBJ databases">
        <authorList>
            <person name="Lu H."/>
        </authorList>
    </citation>
    <scope>NUCLEOTIDE SEQUENCE [LARGE SCALE GENOMIC DNA]</scope>
    <source>
        <strain evidence="2 3">BYS78W</strain>
    </source>
</reference>
<gene>
    <name evidence="2" type="ORF">ACG04R_09725</name>
</gene>
<accession>A0ABW7HAK1</accession>
<name>A0ABW7HAK1_9BURK</name>
<dbReference type="RefSeq" id="WP_394408840.1">
    <property type="nucleotide sequence ID" value="NZ_JBIGIC010000004.1"/>
</dbReference>
<feature type="signal peptide" evidence="1">
    <location>
        <begin position="1"/>
        <end position="28"/>
    </location>
</feature>
<dbReference type="EMBL" id="JBIGIC010000004">
    <property type="protein sequence ID" value="MFG6486950.1"/>
    <property type="molecule type" value="Genomic_DNA"/>
</dbReference>
<comment type="caution">
    <text evidence="2">The sequence shown here is derived from an EMBL/GenBank/DDBJ whole genome shotgun (WGS) entry which is preliminary data.</text>
</comment>
<evidence type="ECO:0000256" key="1">
    <source>
        <dbReference type="SAM" id="SignalP"/>
    </source>
</evidence>
<protein>
    <submittedName>
        <fullName evidence="2">Uncharacterized protein</fullName>
    </submittedName>
</protein>
<organism evidence="2 3">
    <name type="scientific">Pelomonas candidula</name>
    <dbReference type="NCBI Taxonomy" id="3299025"/>
    <lineage>
        <taxon>Bacteria</taxon>
        <taxon>Pseudomonadati</taxon>
        <taxon>Pseudomonadota</taxon>
        <taxon>Betaproteobacteria</taxon>
        <taxon>Burkholderiales</taxon>
        <taxon>Sphaerotilaceae</taxon>
        <taxon>Roseateles</taxon>
    </lineage>
</organism>
<dbReference type="Proteomes" id="UP001606134">
    <property type="component" value="Unassembled WGS sequence"/>
</dbReference>
<sequence length="161" mass="16980">MNRPALLPRRRAAALGLALLAVVGLAYAAQDTSPDAEGPQVELKLDIRHVTGPEKARTTLTSQPTVRTALGKRALVMFNGTPDHPTPDSLAIAIEARDLGDDKIDLQAEISRGAPLNVVARPRLITRNGIKATIELGSNDPAAMDLLSVVITPTLQGAAKL</sequence>
<evidence type="ECO:0000313" key="2">
    <source>
        <dbReference type="EMBL" id="MFG6486950.1"/>
    </source>
</evidence>
<keyword evidence="3" id="KW-1185">Reference proteome</keyword>
<feature type="chain" id="PRO_5045459461" evidence="1">
    <location>
        <begin position="29"/>
        <end position="161"/>
    </location>
</feature>
<evidence type="ECO:0000313" key="3">
    <source>
        <dbReference type="Proteomes" id="UP001606134"/>
    </source>
</evidence>